<dbReference type="SUPFAM" id="SSF57783">
    <property type="entry name" value="Zinc beta-ribbon"/>
    <property type="match status" value="1"/>
</dbReference>
<dbReference type="InterPro" id="IPR034154">
    <property type="entry name" value="TOPRIM_DnaG/twinkle"/>
</dbReference>
<feature type="binding site" evidence="1">
    <location>
        <position position="233"/>
    </location>
    <ligand>
        <name>Mg(2+)</name>
        <dbReference type="ChEBI" id="CHEBI:18420"/>
        <label>2</label>
    </ligand>
</feature>
<dbReference type="Gene3D" id="3.40.50.300">
    <property type="entry name" value="P-loop containing nucleotide triphosphate hydrolases"/>
    <property type="match status" value="1"/>
</dbReference>
<feature type="binding site" evidence="1">
    <location>
        <position position="40"/>
    </location>
    <ligand>
        <name>Zn(2+)</name>
        <dbReference type="ChEBI" id="CHEBI:29105"/>
    </ligand>
</feature>
<feature type="zinc finger region" description="C4-like; zinc ribbon fold" evidence="1">
    <location>
        <begin position="21"/>
        <end position="43"/>
    </location>
</feature>
<feature type="binding site" evidence="1">
    <location>
        <position position="24"/>
    </location>
    <ligand>
        <name>Zn(2+)</name>
        <dbReference type="ChEBI" id="CHEBI:29105"/>
    </ligand>
</feature>
<evidence type="ECO:0000313" key="5">
    <source>
        <dbReference type="EMBL" id="ATS93371.1"/>
    </source>
</evidence>
<keyword evidence="1" id="KW-0511">Multifunctional enzyme</keyword>
<feature type="binding site" evidence="1">
    <location>
        <begin position="305"/>
        <end position="312"/>
    </location>
    <ligand>
        <name>ATP</name>
        <dbReference type="ChEBI" id="CHEBI:30616"/>
    </ligand>
</feature>
<feature type="site" description="dTTP/dATP binding" evidence="1">
    <location>
        <position position="510"/>
    </location>
</feature>
<proteinExistence type="inferred from homology"/>
<dbReference type="GO" id="GO:0006269">
    <property type="term" value="P:DNA replication, synthesis of primer"/>
    <property type="evidence" value="ECO:0007669"/>
    <property type="project" value="UniProtKB-KW"/>
</dbReference>
<dbReference type="PANTHER" id="PTHR12873:SF0">
    <property type="entry name" value="TWINKLE MTDNA HELICASE"/>
    <property type="match status" value="1"/>
</dbReference>
<comment type="domain">
    <text evidence="1">The N-terminus zinc finger domain is essential for delivering the primed DNA template to the DNA polymerase. The central core domain contains the primase activity. The C-terminus region is responsible for the helicase activity and binds 1 Mg(2+)-dTTP.</text>
</comment>
<dbReference type="InterPro" id="IPR007694">
    <property type="entry name" value="DNA_helicase_DnaB-like_C"/>
</dbReference>
<feature type="domain" description="SF4 helicase" evidence="4">
    <location>
        <begin position="274"/>
        <end position="536"/>
    </location>
</feature>
<dbReference type="EC" id="2.7.7.-" evidence="1"/>
<dbReference type="GO" id="GO:0003697">
    <property type="term" value="F:single-stranded DNA binding"/>
    <property type="evidence" value="ECO:0007669"/>
    <property type="project" value="InterPro"/>
</dbReference>
<protein>
    <recommendedName>
        <fullName evidence="1">DNA helicase/primase</fullName>
        <ecNumber evidence="1">2.7.7.-</ecNumber>
        <ecNumber evidence="1">3.6.4.12</ecNumber>
    </recommendedName>
</protein>
<keyword evidence="1" id="KW-0378">Hydrolase</keyword>
<gene>
    <name evidence="5" type="ORF">R1B41kb_p010</name>
</gene>
<dbReference type="InterPro" id="IPR013237">
    <property type="entry name" value="Phage_T7_Gp4_N"/>
</dbReference>
<dbReference type="Pfam" id="PF13155">
    <property type="entry name" value="Toprim_2"/>
    <property type="match status" value="1"/>
</dbReference>
<dbReference type="Pfam" id="PF21268">
    <property type="entry name" value="Helic-prim_T7_N"/>
    <property type="match status" value="1"/>
</dbReference>
<dbReference type="InterPro" id="IPR048774">
    <property type="entry name" value="Helic-prim_T7_N"/>
</dbReference>
<evidence type="ECO:0000256" key="1">
    <source>
        <dbReference type="HAMAP-Rule" id="MF_04154"/>
    </source>
</evidence>
<dbReference type="GO" id="GO:0008270">
    <property type="term" value="F:zinc ion binding"/>
    <property type="evidence" value="ECO:0007669"/>
    <property type="project" value="UniProtKB-UniRule"/>
</dbReference>
<reference evidence="5 6" key="1">
    <citation type="submission" date="2017-09" db="EMBL/GenBank/DDBJ databases">
        <title>Complete genome sequence of bacteriophage (DU_RP_I) infecting Ralstonia solanacearum.</title>
        <authorList>
            <person name="Park T.-H."/>
        </authorList>
    </citation>
    <scope>NUCLEOTIDE SEQUENCE [LARGE SCALE GENOMIC DNA]</scope>
</reference>
<feature type="site" description="dTTP/dATP binding" evidence="1">
    <location>
        <position position="523"/>
    </location>
</feature>
<name>A0A2D2W4Z3_9CAUD</name>
<keyword evidence="1" id="KW-0235">DNA replication</keyword>
<dbReference type="PANTHER" id="PTHR12873">
    <property type="entry name" value="T7-LIKE MITOCHONDRIAL DNA HELICASE"/>
    <property type="match status" value="1"/>
</dbReference>
<feature type="compositionally biased region" description="Basic and acidic residues" evidence="2">
    <location>
        <begin position="540"/>
        <end position="552"/>
    </location>
</feature>
<dbReference type="HAMAP" id="MF_04154">
    <property type="entry name" value="Helic_Prim_T7"/>
    <property type="match status" value="1"/>
</dbReference>
<dbReference type="InterPro" id="IPR046394">
    <property type="entry name" value="Helic_Prim_T7"/>
</dbReference>
<organism evidence="5 6">
    <name type="scientific">Ralstonia phage DU_RP_I</name>
    <dbReference type="NCBI Taxonomy" id="2041493"/>
    <lineage>
        <taxon>Viruses</taxon>
        <taxon>Duplodnaviria</taxon>
        <taxon>Heunggongvirae</taxon>
        <taxon>Uroviricota</taxon>
        <taxon>Caudoviricetes</taxon>
        <taxon>Autographivirales</taxon>
        <taxon>Gyeongsanvirus</taxon>
        <taxon>Gyeongsanvirus DURPI</taxon>
    </lineage>
</organism>
<dbReference type="EMBL" id="MF979559">
    <property type="protein sequence ID" value="ATS93371.1"/>
    <property type="molecule type" value="Genomic_DNA"/>
</dbReference>
<comment type="function">
    <text evidence="1">ATP-dependent DNA helicase and primase essential for viral DNA replication and recombination. The helicase moves 5' -&gt; 3' on the lagging strand template, unwinding the DNA duplex ahead of the leading strand polymerase at the replication fork and generating ssDNA for both leading and lagging strand synthesis. ATP or dTTP hydrolysis propels each helicase domain to translocate sequentially along DNA. Mediates strand transfer when a joint molecule is available and participates in recombinational DNA repair through its role in strand exchange. Primase activity synthesizes short RNA primers at the sequence 5'-GTC-3' on the lagging strand that the polymerase elongates using dNTPs and providing the primase is still present.</text>
</comment>
<accession>A0A2D2W4Z3</accession>
<dbReference type="GO" id="GO:0003899">
    <property type="term" value="F:DNA-directed RNA polymerase activity"/>
    <property type="evidence" value="ECO:0007669"/>
    <property type="project" value="UniProtKB-UniRule"/>
</dbReference>
<evidence type="ECO:0000259" key="4">
    <source>
        <dbReference type="PROSITE" id="PS51199"/>
    </source>
</evidence>
<keyword evidence="1" id="KW-1194">Viral DNA replication</keyword>
<dbReference type="EC" id="3.6.4.12" evidence="1"/>
<dbReference type="InterPro" id="IPR006171">
    <property type="entry name" value="TOPRIM_dom"/>
</dbReference>
<keyword evidence="1" id="KW-0067">ATP-binding</keyword>
<keyword evidence="1" id="KW-0547">Nucleotide-binding</keyword>
<feature type="region of interest" description="Disordered" evidence="2">
    <location>
        <begin position="524"/>
        <end position="552"/>
    </location>
</feature>
<dbReference type="PROSITE" id="PS50880">
    <property type="entry name" value="TOPRIM"/>
    <property type="match status" value="1"/>
</dbReference>
<keyword evidence="6" id="KW-1185">Reference proteome</keyword>
<dbReference type="GO" id="GO:0005524">
    <property type="term" value="F:ATP binding"/>
    <property type="evidence" value="ECO:0007669"/>
    <property type="project" value="UniProtKB-UniRule"/>
</dbReference>
<sequence>MKNSKGSLPGSESEFLRHIPCEGCGSSDGNSLFSDGHQWCFVCETYVPGDGGEPTIGTTKKRMEGLLTGEFRPLLKRKITEETARKFSYQVGEFKGKTVQLAPYFDNAGVMVAQKVRFPDKEFTVVGDGKAISGILFGQNLWAPGGKKIVVTEGEIDAMSVSQAQGNKWPVVSVPNGAQGAKKSLQKALEYLESFDEVILMFDSDDAGKKAAAECAELFSPGKCKIASIPMKDANELLKAGREQEIITAIWQAKEYRPDGIISGAELWEVVSASQDIVESVPYPWDALNEVTKGARTGELVTLTAGSGIGKSAVVREIAHHLLRRGETVGMLMLEENPKRTALGLIGISLNRPLHIDREGVSKDQLKVAFDDTVGSGRLFLYDHFGSSGIDNLVSRVRFMAKGLGCKWVILDHLSIVVSGLGDGDERRLIDNAMTMLRTLVEETGIGMFVVSHLRRPEGDRGHEQGARTSLTQLRGSHSIAQLSDMVIGLERNQQGENPNVTTLRVLKNRFSGETGEAGFLLYDRETGRLEETDAPAAPFKDETKSDVQSEF</sequence>
<dbReference type="InterPro" id="IPR027032">
    <property type="entry name" value="Twinkle-like"/>
</dbReference>
<comment type="cofactor">
    <cofactor evidence="1">
        <name>Mg(2+)</name>
        <dbReference type="ChEBI" id="CHEBI:18420"/>
    </cofactor>
    <text evidence="1">Binds 2 Mg(2+), one of which is catalytic.</text>
</comment>
<keyword evidence="1" id="KW-0639">Primosome</keyword>
<comment type="caution">
    <text evidence="1">Lacks conserved residue(s) required for the propagation of feature annotation.</text>
</comment>
<keyword evidence="1" id="KW-0548">Nucleotidyltransferase</keyword>
<dbReference type="SUPFAM" id="SSF56731">
    <property type="entry name" value="DNA primase core"/>
    <property type="match status" value="1"/>
</dbReference>
<keyword evidence="1" id="KW-0479">Metal-binding</keyword>
<feature type="site" description="dTTP/dATP binding" evidence="1">
    <location>
        <position position="492"/>
    </location>
</feature>
<evidence type="ECO:0000256" key="2">
    <source>
        <dbReference type="SAM" id="MobiDB-lite"/>
    </source>
</evidence>
<feature type="binding site" evidence="1">
    <location>
        <position position="153"/>
    </location>
    <ligand>
        <name>Mg(2+)</name>
        <dbReference type="ChEBI" id="CHEBI:18420"/>
        <label>1</label>
        <note>catalytic</note>
    </ligand>
</feature>
<comment type="subunit">
    <text evidence="1">Homohexamer. Assembles as a hexamer onto linear or circular ssDNA in the presence of ATP or dTTP. Interacts (via C-terminus) with the viral DNA polymerase that is bound to DNA; this interaction is essential to initiate leading-strand DNA synthesis. The priming complex consists of 2 DNA polymerases and 1 helicase-primase hexamer that assemble on the DNA template. Interacts with the single-stranded DNA-binding protein. Part of the replicase complex that includes the DNA polymerase, the primase/helicase and the single-stranded DNA binding protein.</text>
</comment>
<evidence type="ECO:0000313" key="6">
    <source>
        <dbReference type="Proteomes" id="UP000240487"/>
    </source>
</evidence>
<dbReference type="GO" id="GO:0043139">
    <property type="term" value="F:5'-3' DNA helicase activity"/>
    <property type="evidence" value="ECO:0007669"/>
    <property type="project" value="InterPro"/>
</dbReference>
<feature type="binding site" evidence="1">
    <location>
        <position position="43"/>
    </location>
    <ligand>
        <name>Zn(2+)</name>
        <dbReference type="ChEBI" id="CHEBI:29105"/>
    </ligand>
</feature>
<evidence type="ECO:0000259" key="3">
    <source>
        <dbReference type="PROSITE" id="PS50880"/>
    </source>
</evidence>
<dbReference type="CDD" id="cd19483">
    <property type="entry name" value="RecA-like_Gp4D_helicase"/>
    <property type="match status" value="1"/>
</dbReference>
<keyword evidence="1" id="KW-0808">Transferase</keyword>
<keyword evidence="1" id="KW-0460">Magnesium</keyword>
<keyword evidence="1" id="KW-0862">Zinc</keyword>
<feature type="binding site" evidence="1">
    <location>
        <position position="203"/>
    </location>
    <ligand>
        <name>Mg(2+)</name>
        <dbReference type="ChEBI" id="CHEBI:18420"/>
        <label>1</label>
        <note>catalytic</note>
    </ligand>
</feature>
<dbReference type="GO" id="GO:0039693">
    <property type="term" value="P:viral DNA genome replication"/>
    <property type="evidence" value="ECO:0007669"/>
    <property type="project" value="UniProtKB-UniRule"/>
</dbReference>
<comment type="catalytic activity">
    <reaction evidence="1">
        <text>ATP + H2O = ADP + phosphate + H(+)</text>
        <dbReference type="Rhea" id="RHEA:13065"/>
        <dbReference type="ChEBI" id="CHEBI:15377"/>
        <dbReference type="ChEBI" id="CHEBI:15378"/>
        <dbReference type="ChEBI" id="CHEBI:30616"/>
        <dbReference type="ChEBI" id="CHEBI:43474"/>
        <dbReference type="ChEBI" id="CHEBI:456216"/>
        <dbReference type="EC" id="3.6.4.12"/>
    </reaction>
</comment>
<dbReference type="SUPFAM" id="SSF52540">
    <property type="entry name" value="P-loop containing nucleoside triphosphate hydrolases"/>
    <property type="match status" value="1"/>
</dbReference>
<dbReference type="Gene3D" id="2.20.25.10">
    <property type="match status" value="1"/>
</dbReference>
<dbReference type="Gene3D" id="2.20.25.180">
    <property type="match status" value="1"/>
</dbReference>
<comment type="similarity">
    <text evidence="1">Belongs to the Teseptimavirus DNA helicase/primase family.</text>
</comment>
<feature type="domain" description="Toprim" evidence="3">
    <location>
        <begin position="147"/>
        <end position="234"/>
    </location>
</feature>
<dbReference type="CDD" id="cd01029">
    <property type="entry name" value="TOPRIM_primases"/>
    <property type="match status" value="1"/>
</dbReference>
<dbReference type="Pfam" id="PF03796">
    <property type="entry name" value="DnaB_C"/>
    <property type="match status" value="1"/>
</dbReference>
<dbReference type="SMART" id="SM00493">
    <property type="entry name" value="TOPRIM"/>
    <property type="match status" value="1"/>
</dbReference>
<feature type="binding site" evidence="1">
    <location>
        <position position="21"/>
    </location>
    <ligand>
        <name>Zn(2+)</name>
        <dbReference type="ChEBI" id="CHEBI:29105"/>
    </ligand>
</feature>
<dbReference type="Proteomes" id="UP000240487">
    <property type="component" value="Segment"/>
</dbReference>
<dbReference type="InterPro" id="IPR027417">
    <property type="entry name" value="P-loop_NTPase"/>
</dbReference>
<dbReference type="Gene3D" id="3.40.1360.10">
    <property type="match status" value="1"/>
</dbReference>
<feature type="site" description="dTTP/dATP binding" evidence="1">
    <location>
        <position position="453"/>
    </location>
</feature>
<dbReference type="GO" id="GO:0016787">
    <property type="term" value="F:hydrolase activity"/>
    <property type="evidence" value="ECO:0007669"/>
    <property type="project" value="UniProtKB-KW"/>
</dbReference>
<dbReference type="PROSITE" id="PS51199">
    <property type="entry name" value="SF4_HELICASE"/>
    <property type="match status" value="1"/>
</dbReference>
<dbReference type="SMART" id="SM00778">
    <property type="entry name" value="Prim_Zn_Ribbon"/>
    <property type="match status" value="1"/>
</dbReference>
<keyword evidence="1" id="KW-0863">Zinc-finger</keyword>
<keyword evidence="1" id="KW-0347">Helicase</keyword>